<evidence type="ECO:0000313" key="2">
    <source>
        <dbReference type="Proteomes" id="UP001066276"/>
    </source>
</evidence>
<protein>
    <submittedName>
        <fullName evidence="1">Uncharacterized protein</fullName>
    </submittedName>
</protein>
<gene>
    <name evidence="1" type="ORF">NDU88_002997</name>
</gene>
<dbReference type="AlphaFoldDB" id="A0AAV7LKB4"/>
<keyword evidence="2" id="KW-1185">Reference proteome</keyword>
<accession>A0AAV7LKB4</accession>
<dbReference type="EMBL" id="JANPWB010000015">
    <property type="protein sequence ID" value="KAJ1089853.1"/>
    <property type="molecule type" value="Genomic_DNA"/>
</dbReference>
<name>A0AAV7LKB4_PLEWA</name>
<organism evidence="1 2">
    <name type="scientific">Pleurodeles waltl</name>
    <name type="common">Iberian ribbed newt</name>
    <dbReference type="NCBI Taxonomy" id="8319"/>
    <lineage>
        <taxon>Eukaryota</taxon>
        <taxon>Metazoa</taxon>
        <taxon>Chordata</taxon>
        <taxon>Craniata</taxon>
        <taxon>Vertebrata</taxon>
        <taxon>Euteleostomi</taxon>
        <taxon>Amphibia</taxon>
        <taxon>Batrachia</taxon>
        <taxon>Caudata</taxon>
        <taxon>Salamandroidea</taxon>
        <taxon>Salamandridae</taxon>
        <taxon>Pleurodelinae</taxon>
        <taxon>Pleurodeles</taxon>
    </lineage>
</organism>
<reference evidence="1" key="1">
    <citation type="journal article" date="2022" name="bioRxiv">
        <title>Sequencing and chromosome-scale assembly of the giantPleurodeles waltlgenome.</title>
        <authorList>
            <person name="Brown T."/>
            <person name="Elewa A."/>
            <person name="Iarovenko S."/>
            <person name="Subramanian E."/>
            <person name="Araus A.J."/>
            <person name="Petzold A."/>
            <person name="Susuki M."/>
            <person name="Suzuki K.-i.T."/>
            <person name="Hayashi T."/>
            <person name="Toyoda A."/>
            <person name="Oliveira C."/>
            <person name="Osipova E."/>
            <person name="Leigh N.D."/>
            <person name="Simon A."/>
            <person name="Yun M.H."/>
        </authorList>
    </citation>
    <scope>NUCLEOTIDE SEQUENCE</scope>
    <source>
        <strain evidence="1">20211129_DDA</strain>
        <tissue evidence="1">Liver</tissue>
    </source>
</reference>
<sequence>MLSSSPGLTTKMTTLLRIHQPDPTGHIRPVIFGIMLNISAAWEHTIELMTWPEPSLLTTQLVIHLGMKSQNMSTE</sequence>
<proteinExistence type="predicted"/>
<dbReference type="Proteomes" id="UP001066276">
    <property type="component" value="Chromosome 11"/>
</dbReference>
<evidence type="ECO:0000313" key="1">
    <source>
        <dbReference type="EMBL" id="KAJ1089853.1"/>
    </source>
</evidence>
<comment type="caution">
    <text evidence="1">The sequence shown here is derived from an EMBL/GenBank/DDBJ whole genome shotgun (WGS) entry which is preliminary data.</text>
</comment>